<feature type="transmembrane region" description="Helical" evidence="4">
    <location>
        <begin position="21"/>
        <end position="41"/>
    </location>
</feature>
<dbReference type="STRING" id="504472.Slin_1363"/>
<dbReference type="Proteomes" id="UP000002028">
    <property type="component" value="Chromosome"/>
</dbReference>
<dbReference type="InterPro" id="IPR019734">
    <property type="entry name" value="TPR_rpt"/>
</dbReference>
<dbReference type="KEGG" id="sli:Slin_1363"/>
<dbReference type="Pfam" id="PF13432">
    <property type="entry name" value="TPR_16"/>
    <property type="match status" value="1"/>
</dbReference>
<evidence type="ECO:0000256" key="1">
    <source>
        <dbReference type="ARBA" id="ARBA00022737"/>
    </source>
</evidence>
<dbReference type="HOGENOM" id="CLU_1445671_0_0_10"/>
<keyword evidence="6" id="KW-1185">Reference proteome</keyword>
<evidence type="ECO:0000256" key="4">
    <source>
        <dbReference type="SAM" id="Phobius"/>
    </source>
</evidence>
<dbReference type="SUPFAM" id="SSF48452">
    <property type="entry name" value="TPR-like"/>
    <property type="match status" value="1"/>
</dbReference>
<dbReference type="eggNOG" id="COG0457">
    <property type="taxonomic scope" value="Bacteria"/>
</dbReference>
<feature type="repeat" description="TPR" evidence="3">
    <location>
        <begin position="119"/>
        <end position="152"/>
    </location>
</feature>
<dbReference type="GO" id="GO:0046813">
    <property type="term" value="P:receptor-mediated virion attachment to host cell"/>
    <property type="evidence" value="ECO:0007669"/>
    <property type="project" value="TreeGrafter"/>
</dbReference>
<gene>
    <name evidence="5" type="ordered locus">Slin_1363</name>
</gene>
<dbReference type="PANTHER" id="PTHR44858:SF1">
    <property type="entry name" value="UDP-N-ACETYLGLUCOSAMINE--PEPTIDE N-ACETYLGLUCOSAMINYLTRANSFERASE SPINDLY-RELATED"/>
    <property type="match status" value="1"/>
</dbReference>
<organism evidence="5 6">
    <name type="scientific">Spirosoma linguale (strain ATCC 33905 / DSM 74 / LMG 10896 / Claus 1)</name>
    <dbReference type="NCBI Taxonomy" id="504472"/>
    <lineage>
        <taxon>Bacteria</taxon>
        <taxon>Pseudomonadati</taxon>
        <taxon>Bacteroidota</taxon>
        <taxon>Cytophagia</taxon>
        <taxon>Cytophagales</taxon>
        <taxon>Cytophagaceae</taxon>
        <taxon>Spirosoma</taxon>
    </lineage>
</organism>
<name>D2QM57_SPILD</name>
<keyword evidence="1" id="KW-0677">Repeat</keyword>
<dbReference type="SMART" id="SM00028">
    <property type="entry name" value="TPR"/>
    <property type="match status" value="3"/>
</dbReference>
<protein>
    <submittedName>
        <fullName evidence="5">TPR repeat-containing protein</fullName>
    </submittedName>
</protein>
<keyword evidence="2 3" id="KW-0802">TPR repeat</keyword>
<evidence type="ECO:0000256" key="3">
    <source>
        <dbReference type="PROSITE-ProRule" id="PRU00339"/>
    </source>
</evidence>
<dbReference type="AlphaFoldDB" id="D2QM57"/>
<dbReference type="GO" id="GO:0009279">
    <property type="term" value="C:cell outer membrane"/>
    <property type="evidence" value="ECO:0007669"/>
    <property type="project" value="TreeGrafter"/>
</dbReference>
<keyword evidence="4" id="KW-0472">Membrane</keyword>
<accession>D2QM57</accession>
<dbReference type="PANTHER" id="PTHR44858">
    <property type="entry name" value="TETRATRICOPEPTIDE REPEAT PROTEIN 6"/>
    <property type="match status" value="1"/>
</dbReference>
<evidence type="ECO:0000256" key="2">
    <source>
        <dbReference type="ARBA" id="ARBA00022803"/>
    </source>
</evidence>
<dbReference type="Gene3D" id="1.25.40.10">
    <property type="entry name" value="Tetratricopeptide repeat domain"/>
    <property type="match status" value="1"/>
</dbReference>
<keyword evidence="4" id="KW-0812">Transmembrane</keyword>
<proteinExistence type="predicted"/>
<dbReference type="PROSITE" id="PS50005">
    <property type="entry name" value="TPR"/>
    <property type="match status" value="1"/>
</dbReference>
<dbReference type="InterPro" id="IPR011990">
    <property type="entry name" value="TPR-like_helical_dom_sf"/>
</dbReference>
<reference evidence="5 6" key="1">
    <citation type="journal article" date="2010" name="Stand. Genomic Sci.">
        <title>Complete genome sequence of Spirosoma linguale type strain (1).</title>
        <authorList>
            <person name="Lail K."/>
            <person name="Sikorski J."/>
            <person name="Saunders E."/>
            <person name="Lapidus A."/>
            <person name="Glavina Del Rio T."/>
            <person name="Copeland A."/>
            <person name="Tice H."/>
            <person name="Cheng J.-F."/>
            <person name="Lucas S."/>
            <person name="Nolan M."/>
            <person name="Bruce D."/>
            <person name="Goodwin L."/>
            <person name="Pitluck S."/>
            <person name="Ivanova N."/>
            <person name="Mavromatis K."/>
            <person name="Ovchinnikova G."/>
            <person name="Pati A."/>
            <person name="Chen A."/>
            <person name="Palaniappan K."/>
            <person name="Land M."/>
            <person name="Hauser L."/>
            <person name="Chang Y.-J."/>
            <person name="Jeffries C.D."/>
            <person name="Chain P."/>
            <person name="Brettin T."/>
            <person name="Detter J.C."/>
            <person name="Schuetze A."/>
            <person name="Rohde M."/>
            <person name="Tindall B.J."/>
            <person name="Goeker M."/>
            <person name="Bristow J."/>
            <person name="Eisen J.A."/>
            <person name="Markowitz V."/>
            <person name="Hugenholtz P."/>
            <person name="Kyrpides N.C."/>
            <person name="Klenk H.-P."/>
            <person name="Chen F."/>
        </authorList>
    </citation>
    <scope>NUCLEOTIDE SEQUENCE [LARGE SCALE GENOMIC DNA]</scope>
    <source>
        <strain evidence="6">ATCC 33905 / DSM 74 / LMG 10896 / Claus 1</strain>
    </source>
</reference>
<dbReference type="InterPro" id="IPR050498">
    <property type="entry name" value="Ycf3"/>
</dbReference>
<evidence type="ECO:0000313" key="6">
    <source>
        <dbReference type="Proteomes" id="UP000002028"/>
    </source>
</evidence>
<sequence>MACQAIPKRLNSQGQKKPDSVMEVVLLSLLFGIYLTIRFFLMDHDTPSDKDRKRFRKGIEMVQNRNFADAYLYFDDAVRQYPKSAIAYAYRGKCQLIQENHYSAIYDLTQAINRDNTLAECYLDRGVAFYNTGDYQQAFREFDKAVWHFRDDKPDAYRWRALARIQVRQLPQAENDLRRAVSLGDENSFHILLQPPFTRPVYQQK</sequence>
<evidence type="ECO:0000313" key="5">
    <source>
        <dbReference type="EMBL" id="ADB37413.1"/>
    </source>
</evidence>
<keyword evidence="4" id="KW-1133">Transmembrane helix</keyword>
<dbReference type="EMBL" id="CP001769">
    <property type="protein sequence ID" value="ADB37413.1"/>
    <property type="molecule type" value="Genomic_DNA"/>
</dbReference>